<evidence type="ECO:0000259" key="5">
    <source>
        <dbReference type="PROSITE" id="PS51720"/>
    </source>
</evidence>
<dbReference type="Pfam" id="PF04548">
    <property type="entry name" value="AIG1"/>
    <property type="match status" value="3"/>
</dbReference>
<dbReference type="InterPro" id="IPR006703">
    <property type="entry name" value="G_AIG1"/>
</dbReference>
<keyword evidence="3" id="KW-0342">GTP-binding</keyword>
<gene>
    <name evidence="6" type="ORF">MMEN_LOCUS1177</name>
</gene>
<evidence type="ECO:0000313" key="7">
    <source>
        <dbReference type="Proteomes" id="UP000677803"/>
    </source>
</evidence>
<evidence type="ECO:0000256" key="4">
    <source>
        <dbReference type="SAM" id="Coils"/>
    </source>
</evidence>
<keyword evidence="2" id="KW-0547">Nucleotide-binding</keyword>
<dbReference type="EMBL" id="CAJRST010000002">
    <property type="protein sequence ID" value="CAG5862418.1"/>
    <property type="molecule type" value="Genomic_DNA"/>
</dbReference>
<dbReference type="SUPFAM" id="SSF52540">
    <property type="entry name" value="P-loop containing nucleoside triphosphate hydrolases"/>
    <property type="match status" value="3"/>
</dbReference>
<dbReference type="PANTHER" id="PTHR10903:SF107">
    <property type="entry name" value="GTPASE IMAP FAMILY MEMBER 4-LIKE-RELATED"/>
    <property type="match status" value="1"/>
</dbReference>
<dbReference type="Gene3D" id="3.40.50.300">
    <property type="entry name" value="P-loop containing nucleotide triphosphate hydrolases"/>
    <property type="match status" value="3"/>
</dbReference>
<evidence type="ECO:0000256" key="1">
    <source>
        <dbReference type="ARBA" id="ARBA00008535"/>
    </source>
</evidence>
<sequence>MENSPENMSSSDIRLVLIGGRWSGKSSSANTILRKERFDCGQVRTAQAEVRHEVVEGRKLIVVDAPGWGSHLRLTEIPEGDKQRFKLNASKCPPGPSVFLLVVPVDSSFSAEQRTAMELHMKLLGERVWRFTMVLFTCGDYLVKKTIEQHIESEGAALMWLIEKCGNRYHVFNNKDKSDSSQVSELLQKIDQMVANNDGRYYKVDEQTLTIITKKQQEVAERAKERQRKAEEQRRAAMTLITEDMNPFPELRLILLGCRSVGKTSVGNTIFGFKDQEEGKRTAHSVVRQGFVDQTKVTLVDTPGWWKGFPALDTPEAIKEEMMSGLFLCPPGPHLFLLVIDADASFNVKHLDAVTTHVELLGDDLWEHVMIVFTRGDWLGTHTIEEYIEGEGEALRSLVERCGNRYHVLNNKNWKDGAQVAELLEKISGTVARNGGKCFVPDEQLLSAIEEKQRRVQQGALLRQSQVQEMRRSLRGWRESSRCSVEIDKEIAEGLTMNPPGVHTVLLVIPLDLTFREVHRVALEEHMNLFDPIIWKHTIVLFTHGDRLADRSIEEHIEQEGLPLRWLVDKCENKYHVVNNLQKSDASQVSELFDKIEEMAAANGNRLFCPDIHSVHLKISEKLNRKQLKDVLKKKLEKEYRRRELELMTGFRDTLVQLQEEIRQSGATVGDTTKSLVKSSGFKKKNRKEKNVDTKISQEIEEMEKKIKTCNTFLQGSMEALFPDLKGDSPAPSIAESRTDQMRSTRHFNKVLDWLSHLQINTGVDNQFTLNFSEATSGYKSAFPPDFGQESVQGEW</sequence>
<feature type="coiled-coil region" evidence="4">
    <location>
        <begin position="213"/>
        <end position="240"/>
    </location>
</feature>
<feature type="domain" description="AIG1-type G" evidence="5">
    <location>
        <begin position="248"/>
        <end position="448"/>
    </location>
</feature>
<dbReference type="PANTHER" id="PTHR10903">
    <property type="entry name" value="GTPASE, IMAP FAMILY MEMBER-RELATED"/>
    <property type="match status" value="1"/>
</dbReference>
<name>A0A8S4A8G7_9TELE</name>
<evidence type="ECO:0000313" key="6">
    <source>
        <dbReference type="EMBL" id="CAG5862418.1"/>
    </source>
</evidence>
<comment type="caution">
    <text evidence="6">The sequence shown here is derived from an EMBL/GenBank/DDBJ whole genome shotgun (WGS) entry which is preliminary data.</text>
</comment>
<proteinExistence type="inferred from homology"/>
<dbReference type="InterPro" id="IPR027417">
    <property type="entry name" value="P-loop_NTPase"/>
</dbReference>
<dbReference type="GO" id="GO:0005525">
    <property type="term" value="F:GTP binding"/>
    <property type="evidence" value="ECO:0007669"/>
    <property type="project" value="UniProtKB-KW"/>
</dbReference>
<organism evidence="6 7">
    <name type="scientific">Menidia menidia</name>
    <name type="common">Atlantic silverside</name>
    <dbReference type="NCBI Taxonomy" id="238744"/>
    <lineage>
        <taxon>Eukaryota</taxon>
        <taxon>Metazoa</taxon>
        <taxon>Chordata</taxon>
        <taxon>Craniata</taxon>
        <taxon>Vertebrata</taxon>
        <taxon>Euteleostomi</taxon>
        <taxon>Actinopterygii</taxon>
        <taxon>Neopterygii</taxon>
        <taxon>Teleostei</taxon>
        <taxon>Neoteleostei</taxon>
        <taxon>Acanthomorphata</taxon>
        <taxon>Ovalentaria</taxon>
        <taxon>Atherinomorphae</taxon>
        <taxon>Atheriniformes</taxon>
        <taxon>Atherinopsidae</taxon>
        <taxon>Menidiinae</taxon>
        <taxon>Menidia</taxon>
    </lineage>
</organism>
<evidence type="ECO:0000256" key="2">
    <source>
        <dbReference type="ARBA" id="ARBA00022741"/>
    </source>
</evidence>
<dbReference type="AlphaFoldDB" id="A0A8S4A8G7"/>
<accession>A0A8S4A8G7</accession>
<dbReference type="OrthoDB" id="9982588at2759"/>
<protein>
    <submittedName>
        <fullName evidence="6">(Atlantic silverside) hypothetical protein</fullName>
    </submittedName>
</protein>
<dbReference type="InterPro" id="IPR045058">
    <property type="entry name" value="GIMA/IAN/Toc"/>
</dbReference>
<dbReference type="Proteomes" id="UP000677803">
    <property type="component" value="Unassembled WGS sequence"/>
</dbReference>
<keyword evidence="7" id="KW-1185">Reference proteome</keyword>
<reference evidence="6" key="1">
    <citation type="submission" date="2021-05" db="EMBL/GenBank/DDBJ databases">
        <authorList>
            <person name="Tigano A."/>
        </authorList>
    </citation>
    <scope>NUCLEOTIDE SEQUENCE</scope>
</reference>
<feature type="domain" description="AIG1-type G" evidence="5">
    <location>
        <begin position="10"/>
        <end position="211"/>
    </location>
</feature>
<dbReference type="PROSITE" id="PS51720">
    <property type="entry name" value="G_AIG1"/>
    <property type="match status" value="2"/>
</dbReference>
<comment type="similarity">
    <text evidence="1">Belongs to the TRAFAC class TrmE-Era-EngA-EngB-Septin-like GTPase superfamily. AIG1/Toc34/Toc159-like paraseptin GTPase family. IAN subfamily.</text>
</comment>
<evidence type="ECO:0000256" key="3">
    <source>
        <dbReference type="ARBA" id="ARBA00023134"/>
    </source>
</evidence>
<dbReference type="FunFam" id="3.40.50.300:FF:001809">
    <property type="entry name" value="Si:ch1073-365p7.2"/>
    <property type="match status" value="2"/>
</dbReference>
<keyword evidence="4" id="KW-0175">Coiled coil</keyword>